<proteinExistence type="predicted"/>
<organism evidence="1">
    <name type="scientific">Rhizophora mucronata</name>
    <name type="common">Asiatic mangrove</name>
    <dbReference type="NCBI Taxonomy" id="61149"/>
    <lineage>
        <taxon>Eukaryota</taxon>
        <taxon>Viridiplantae</taxon>
        <taxon>Streptophyta</taxon>
        <taxon>Embryophyta</taxon>
        <taxon>Tracheophyta</taxon>
        <taxon>Spermatophyta</taxon>
        <taxon>Magnoliopsida</taxon>
        <taxon>eudicotyledons</taxon>
        <taxon>Gunneridae</taxon>
        <taxon>Pentapetalae</taxon>
        <taxon>rosids</taxon>
        <taxon>fabids</taxon>
        <taxon>Malpighiales</taxon>
        <taxon>Rhizophoraceae</taxon>
        <taxon>Rhizophora</taxon>
    </lineage>
</organism>
<dbReference type="EMBL" id="GGEC01006521">
    <property type="protein sequence ID" value="MBW87004.1"/>
    <property type="molecule type" value="Transcribed_RNA"/>
</dbReference>
<reference evidence="1" key="1">
    <citation type="submission" date="2018-02" db="EMBL/GenBank/DDBJ databases">
        <title>Rhizophora mucronata_Transcriptome.</title>
        <authorList>
            <person name="Meera S.P."/>
            <person name="Sreeshan A."/>
            <person name="Augustine A."/>
        </authorList>
    </citation>
    <scope>NUCLEOTIDE SEQUENCE</scope>
    <source>
        <tissue evidence="1">Leaf</tissue>
    </source>
</reference>
<sequence>MCLFVQTCSHEFISGMHFCVLKCLLTYFRFIPLQWQCY</sequence>
<protein>
    <submittedName>
        <fullName evidence="1">Uncharacterized protein</fullName>
    </submittedName>
</protein>
<evidence type="ECO:0000313" key="1">
    <source>
        <dbReference type="EMBL" id="MBW87004.1"/>
    </source>
</evidence>
<accession>A0A2P2J0K4</accession>
<name>A0A2P2J0K4_RHIMU</name>
<dbReference type="AlphaFoldDB" id="A0A2P2J0K4"/>